<accession>A0A7J8H101</accession>
<reference evidence="2 3" key="1">
    <citation type="journal article" date="2020" name="Nature">
        <title>Six reference-quality genomes reveal evolution of bat adaptations.</title>
        <authorList>
            <person name="Jebb D."/>
            <person name="Huang Z."/>
            <person name="Pippel M."/>
            <person name="Hughes G.M."/>
            <person name="Lavrichenko K."/>
            <person name="Devanna P."/>
            <person name="Winkler S."/>
            <person name="Jermiin L.S."/>
            <person name="Skirmuntt E.C."/>
            <person name="Katzourakis A."/>
            <person name="Burkitt-Gray L."/>
            <person name="Ray D.A."/>
            <person name="Sullivan K.A.M."/>
            <person name="Roscito J.G."/>
            <person name="Kirilenko B.M."/>
            <person name="Davalos L.M."/>
            <person name="Corthals A.P."/>
            <person name="Power M.L."/>
            <person name="Jones G."/>
            <person name="Ransome R.D."/>
            <person name="Dechmann D.K.N."/>
            <person name="Locatelli A.G."/>
            <person name="Puechmaille S.J."/>
            <person name="Fedrigo O."/>
            <person name="Jarvis E.D."/>
            <person name="Hiller M."/>
            <person name="Vernes S.C."/>
            <person name="Myers E.W."/>
            <person name="Teeling E.C."/>
        </authorList>
    </citation>
    <scope>NUCLEOTIDE SEQUENCE [LARGE SCALE GENOMIC DNA]</scope>
    <source>
        <strain evidence="2">MRouAeg1</strain>
        <tissue evidence="2">Muscle</tissue>
    </source>
</reference>
<sequence length="146" mass="15333">MTLAFFPMLVSHLESPRSSSPSLSPASSHFAHSSPPGLASFQTSHHLKPPSRRLFAGRSCPNRARKLGGLKQQKPILSPSRRLDIYHPDVGGTAPPLLPSRGARLASSSPGGLLAVVGVPLLGAASRHGRVASLWVSVSVSEFLSS</sequence>
<proteinExistence type="predicted"/>
<gene>
    <name evidence="2" type="ORF">HJG63_011196</name>
</gene>
<dbReference type="EMBL" id="JACASE010000005">
    <property type="protein sequence ID" value="KAF6465780.1"/>
    <property type="molecule type" value="Genomic_DNA"/>
</dbReference>
<name>A0A7J8H101_ROUAE</name>
<organism evidence="2 3">
    <name type="scientific">Rousettus aegyptiacus</name>
    <name type="common">Egyptian fruit bat</name>
    <name type="synonym">Pteropus aegyptiacus</name>
    <dbReference type="NCBI Taxonomy" id="9407"/>
    <lineage>
        <taxon>Eukaryota</taxon>
        <taxon>Metazoa</taxon>
        <taxon>Chordata</taxon>
        <taxon>Craniata</taxon>
        <taxon>Vertebrata</taxon>
        <taxon>Euteleostomi</taxon>
        <taxon>Mammalia</taxon>
        <taxon>Eutheria</taxon>
        <taxon>Laurasiatheria</taxon>
        <taxon>Chiroptera</taxon>
        <taxon>Yinpterochiroptera</taxon>
        <taxon>Pteropodoidea</taxon>
        <taxon>Pteropodidae</taxon>
        <taxon>Rousettinae</taxon>
        <taxon>Rousettus</taxon>
    </lineage>
</organism>
<dbReference type="Proteomes" id="UP000593571">
    <property type="component" value="Unassembled WGS sequence"/>
</dbReference>
<evidence type="ECO:0000256" key="1">
    <source>
        <dbReference type="SAM" id="MobiDB-lite"/>
    </source>
</evidence>
<feature type="region of interest" description="Disordered" evidence="1">
    <location>
        <begin position="16"/>
        <end position="57"/>
    </location>
</feature>
<comment type="caution">
    <text evidence="2">The sequence shown here is derived from an EMBL/GenBank/DDBJ whole genome shotgun (WGS) entry which is preliminary data.</text>
</comment>
<dbReference type="AlphaFoldDB" id="A0A7J8H101"/>
<evidence type="ECO:0000313" key="3">
    <source>
        <dbReference type="Proteomes" id="UP000593571"/>
    </source>
</evidence>
<protein>
    <submittedName>
        <fullName evidence="2">Uncharacterized protein</fullName>
    </submittedName>
</protein>
<evidence type="ECO:0000313" key="2">
    <source>
        <dbReference type="EMBL" id="KAF6465780.1"/>
    </source>
</evidence>
<feature type="compositionally biased region" description="Low complexity" evidence="1">
    <location>
        <begin position="16"/>
        <end position="36"/>
    </location>
</feature>
<keyword evidence="3" id="KW-1185">Reference proteome</keyword>